<keyword evidence="5" id="KW-0325">Glycoprotein</keyword>
<feature type="signal peptide" evidence="6">
    <location>
        <begin position="1"/>
        <end position="22"/>
    </location>
</feature>
<keyword evidence="3" id="KW-0677">Repeat</keyword>
<evidence type="ECO:0000256" key="6">
    <source>
        <dbReference type="SAM" id="SignalP"/>
    </source>
</evidence>
<dbReference type="Pfam" id="PF01607">
    <property type="entry name" value="CBM_14"/>
    <property type="match status" value="2"/>
</dbReference>
<keyword evidence="9" id="KW-1185">Reference proteome</keyword>
<dbReference type="Gene3D" id="2.170.140.10">
    <property type="entry name" value="Chitin binding domain"/>
    <property type="match status" value="2"/>
</dbReference>
<evidence type="ECO:0000313" key="9">
    <source>
        <dbReference type="Proteomes" id="UP001162162"/>
    </source>
</evidence>
<proteinExistence type="predicted"/>
<keyword evidence="1" id="KW-0147">Chitin-binding</keyword>
<feature type="domain" description="Chitin-binding type-2" evidence="7">
    <location>
        <begin position="95"/>
        <end position="152"/>
    </location>
</feature>
<keyword evidence="4" id="KW-1015">Disulfide bond</keyword>
<dbReference type="GO" id="GO:0005576">
    <property type="term" value="C:extracellular region"/>
    <property type="evidence" value="ECO:0007669"/>
    <property type="project" value="InterPro"/>
</dbReference>
<reference evidence="8" key="1">
    <citation type="journal article" date="2023" name="Insect Mol. Biol.">
        <title>Genome sequencing provides insights into the evolution of gene families encoding plant cell wall-degrading enzymes in longhorned beetles.</title>
        <authorList>
            <person name="Shin N.R."/>
            <person name="Okamura Y."/>
            <person name="Kirsch R."/>
            <person name="Pauchet Y."/>
        </authorList>
    </citation>
    <scope>NUCLEOTIDE SEQUENCE</scope>
    <source>
        <strain evidence="8">AMC_N1</strain>
    </source>
</reference>
<dbReference type="SMART" id="SM00494">
    <property type="entry name" value="ChtBD2"/>
    <property type="match status" value="2"/>
</dbReference>
<evidence type="ECO:0000256" key="4">
    <source>
        <dbReference type="ARBA" id="ARBA00023157"/>
    </source>
</evidence>
<evidence type="ECO:0000259" key="7">
    <source>
        <dbReference type="PROSITE" id="PS50940"/>
    </source>
</evidence>
<name>A0AAV8YQT5_9CUCU</name>
<evidence type="ECO:0000256" key="5">
    <source>
        <dbReference type="ARBA" id="ARBA00023180"/>
    </source>
</evidence>
<dbReference type="PROSITE" id="PS50940">
    <property type="entry name" value="CHIT_BIND_II"/>
    <property type="match status" value="2"/>
</dbReference>
<comment type="caution">
    <text evidence="8">The sequence shown here is derived from an EMBL/GenBank/DDBJ whole genome shotgun (WGS) entry which is preliminary data.</text>
</comment>
<keyword evidence="2 6" id="KW-0732">Signal</keyword>
<dbReference type="AlphaFoldDB" id="A0AAV8YQT5"/>
<dbReference type="EMBL" id="JAPWTK010000051">
    <property type="protein sequence ID" value="KAJ8954028.1"/>
    <property type="molecule type" value="Genomic_DNA"/>
</dbReference>
<dbReference type="GO" id="GO:0008061">
    <property type="term" value="F:chitin binding"/>
    <property type="evidence" value="ECO:0007669"/>
    <property type="project" value="UniProtKB-KW"/>
</dbReference>
<evidence type="ECO:0000256" key="3">
    <source>
        <dbReference type="ARBA" id="ARBA00022737"/>
    </source>
</evidence>
<dbReference type="Proteomes" id="UP001162162">
    <property type="component" value="Unassembled WGS sequence"/>
</dbReference>
<organism evidence="8 9">
    <name type="scientific">Aromia moschata</name>
    <dbReference type="NCBI Taxonomy" id="1265417"/>
    <lineage>
        <taxon>Eukaryota</taxon>
        <taxon>Metazoa</taxon>
        <taxon>Ecdysozoa</taxon>
        <taxon>Arthropoda</taxon>
        <taxon>Hexapoda</taxon>
        <taxon>Insecta</taxon>
        <taxon>Pterygota</taxon>
        <taxon>Neoptera</taxon>
        <taxon>Endopterygota</taxon>
        <taxon>Coleoptera</taxon>
        <taxon>Polyphaga</taxon>
        <taxon>Cucujiformia</taxon>
        <taxon>Chrysomeloidea</taxon>
        <taxon>Cerambycidae</taxon>
        <taxon>Cerambycinae</taxon>
        <taxon>Callichromatini</taxon>
        <taxon>Aromia</taxon>
    </lineage>
</organism>
<accession>A0AAV8YQT5</accession>
<gene>
    <name evidence="8" type="ORF">NQ318_004321</name>
</gene>
<feature type="domain" description="Chitin-binding type-2" evidence="7">
    <location>
        <begin position="35"/>
        <end position="93"/>
    </location>
</feature>
<dbReference type="PANTHER" id="PTHR23301:SF0">
    <property type="entry name" value="CHITIN-BINDING TYPE-2 DOMAIN-CONTAINING PROTEIN-RELATED"/>
    <property type="match status" value="1"/>
</dbReference>
<sequence length="155" mass="17245">MAYIAVILASVALLAQLASPSAVNVRPAVFSDNVDPFCPYPSPVTTYYPNTEDCHQFFECYEGRKYTLVCNDNLLWNQEKLECDYPQNVNCNRSDNVCENERDGTYLANPDDCSSFFECVDHKAIGAKCSPGTVWNQAVLNCDFPSNVNCASNSK</sequence>
<evidence type="ECO:0000256" key="1">
    <source>
        <dbReference type="ARBA" id="ARBA00022669"/>
    </source>
</evidence>
<dbReference type="InterPro" id="IPR036508">
    <property type="entry name" value="Chitin-bd_dom_sf"/>
</dbReference>
<dbReference type="PANTHER" id="PTHR23301">
    <property type="entry name" value="CHITIN BINDING PERITROPHIN-A"/>
    <property type="match status" value="1"/>
</dbReference>
<dbReference type="SUPFAM" id="SSF57625">
    <property type="entry name" value="Invertebrate chitin-binding proteins"/>
    <property type="match status" value="2"/>
</dbReference>
<feature type="chain" id="PRO_5043956272" description="Chitin-binding type-2 domain-containing protein" evidence="6">
    <location>
        <begin position="23"/>
        <end position="155"/>
    </location>
</feature>
<protein>
    <recommendedName>
        <fullName evidence="7">Chitin-binding type-2 domain-containing protein</fullName>
    </recommendedName>
</protein>
<dbReference type="InterPro" id="IPR002557">
    <property type="entry name" value="Chitin-bd_dom"/>
</dbReference>
<evidence type="ECO:0000256" key="2">
    <source>
        <dbReference type="ARBA" id="ARBA00022729"/>
    </source>
</evidence>
<evidence type="ECO:0000313" key="8">
    <source>
        <dbReference type="EMBL" id="KAJ8954028.1"/>
    </source>
</evidence>
<dbReference type="InterPro" id="IPR051940">
    <property type="entry name" value="Chitin_bind-dev_reg"/>
</dbReference>